<dbReference type="InterPro" id="IPR036259">
    <property type="entry name" value="MFS_trans_sf"/>
</dbReference>
<evidence type="ECO:0000256" key="5">
    <source>
        <dbReference type="SAM" id="MobiDB-lite"/>
    </source>
</evidence>
<dbReference type="InterPro" id="IPR051617">
    <property type="entry name" value="UNC-93-like_regulator"/>
</dbReference>
<name>A0A2N3NJM4_9PEZI</name>
<evidence type="ECO:0000256" key="1">
    <source>
        <dbReference type="ARBA" id="ARBA00004141"/>
    </source>
</evidence>
<keyword evidence="2 6" id="KW-0812">Transmembrane</keyword>
<accession>A0A2N3NJM4</accession>
<evidence type="ECO:0008006" key="9">
    <source>
        <dbReference type="Google" id="ProtNLM"/>
    </source>
</evidence>
<dbReference type="GO" id="GO:0016020">
    <property type="term" value="C:membrane"/>
    <property type="evidence" value="ECO:0007669"/>
    <property type="project" value="UniProtKB-SubCell"/>
</dbReference>
<proteinExistence type="predicted"/>
<feature type="compositionally biased region" description="Basic and acidic residues" evidence="5">
    <location>
        <begin position="19"/>
        <end position="36"/>
    </location>
</feature>
<evidence type="ECO:0000256" key="4">
    <source>
        <dbReference type="ARBA" id="ARBA00023136"/>
    </source>
</evidence>
<feature type="transmembrane region" description="Helical" evidence="6">
    <location>
        <begin position="452"/>
        <end position="473"/>
    </location>
</feature>
<feature type="transmembrane region" description="Helical" evidence="6">
    <location>
        <begin position="55"/>
        <end position="78"/>
    </location>
</feature>
<reference evidence="7 8" key="1">
    <citation type="journal article" date="2017" name="G3 (Bethesda)">
        <title>First Draft Genome Sequence of the Pathogenic Fungus Lomentospora prolificans (Formerly Scedosporium prolificans).</title>
        <authorList>
            <person name="Luo R."/>
            <person name="Zimin A."/>
            <person name="Workman R."/>
            <person name="Fan Y."/>
            <person name="Pertea G."/>
            <person name="Grossman N."/>
            <person name="Wear M.P."/>
            <person name="Jia B."/>
            <person name="Miller H."/>
            <person name="Casadevall A."/>
            <person name="Timp W."/>
            <person name="Zhang S.X."/>
            <person name="Salzberg S.L."/>
        </authorList>
    </citation>
    <scope>NUCLEOTIDE SEQUENCE [LARGE SCALE GENOMIC DNA]</scope>
    <source>
        <strain evidence="7 8">JHH-5317</strain>
    </source>
</reference>
<feature type="transmembrane region" description="Helical" evidence="6">
    <location>
        <begin position="222"/>
        <end position="246"/>
    </location>
</feature>
<feature type="transmembrane region" description="Helical" evidence="6">
    <location>
        <begin position="344"/>
        <end position="363"/>
    </location>
</feature>
<evidence type="ECO:0000256" key="3">
    <source>
        <dbReference type="ARBA" id="ARBA00022989"/>
    </source>
</evidence>
<feature type="transmembrane region" description="Helical" evidence="6">
    <location>
        <begin position="124"/>
        <end position="146"/>
    </location>
</feature>
<feature type="transmembrane region" description="Helical" evidence="6">
    <location>
        <begin position="98"/>
        <end position="117"/>
    </location>
</feature>
<dbReference type="Pfam" id="PF07690">
    <property type="entry name" value="MFS_1"/>
    <property type="match status" value="1"/>
</dbReference>
<gene>
    <name evidence="7" type="ORF">jhhlp_000816</name>
</gene>
<protein>
    <recommendedName>
        <fullName evidence="9">Major facilitator superfamily (MFS) profile domain-containing protein</fullName>
    </recommendedName>
</protein>
<dbReference type="OrthoDB" id="196103at2759"/>
<dbReference type="EMBL" id="NLAX01000003">
    <property type="protein sequence ID" value="PKS12608.1"/>
    <property type="molecule type" value="Genomic_DNA"/>
</dbReference>
<dbReference type="VEuPathDB" id="FungiDB:jhhlp_000816"/>
<dbReference type="PANTHER" id="PTHR23294:SF59">
    <property type="entry name" value="UNC93-LIKE PROTEIN C922.05C"/>
    <property type="match status" value="1"/>
</dbReference>
<feature type="transmembrane region" description="Helical" evidence="6">
    <location>
        <begin position="390"/>
        <end position="410"/>
    </location>
</feature>
<sequence>TIDDSALLSRKPSTLLTMADEKRSPSPDPEPHHGDALVRPPGWKYRGFKILGKEYWYASPSVQLFMVSMVCFLCPGMFNALSGMGGMGLKDLNAAAKASTALYSTFAVVAFFAGTIANRLGLRLTLTIGGIGYCVYVASFLCYAHTANNGFVIFAGALLGVCAGMLWTAQGAIMMAYPSEERKGRYISAFWMIFNFGAVIGALIPLGQNVSNKDGNVTDGTFAGFIIMTFLGAVLSMGLTNANNIIRRDGTKVIVMKNPSWKTEFIGLWETIVGDPWVLLLFPLFFSSNTFYTYQLNIMNGAYFTTRTRALNSVLYWTAQIVGAFIWGFCLDFTKIRRSLRAKLAFGVVTALTFAIWGGGWAWQKDRPGRGKTEGTEIDWEDGSKFLAPMFLYFFYGFYDAVYQTTIYWYMGALSNSGRKSANYAGLYKGLQSAAAAIWWDMDNRGTAYNTIFAATWGTLAGSLVIALPVIWLRIKDTVEIEEDLKFSDATIEDALAPGAIEKKDHVVS</sequence>
<feature type="non-terminal residue" evidence="7">
    <location>
        <position position="1"/>
    </location>
</feature>
<dbReference type="Proteomes" id="UP000233524">
    <property type="component" value="Unassembled WGS sequence"/>
</dbReference>
<evidence type="ECO:0000256" key="6">
    <source>
        <dbReference type="SAM" id="Phobius"/>
    </source>
</evidence>
<evidence type="ECO:0000256" key="2">
    <source>
        <dbReference type="ARBA" id="ARBA00022692"/>
    </source>
</evidence>
<dbReference type="InParanoid" id="A0A2N3NJM4"/>
<feature type="transmembrane region" description="Helical" evidence="6">
    <location>
        <begin position="152"/>
        <end position="177"/>
    </location>
</feature>
<evidence type="ECO:0000313" key="8">
    <source>
        <dbReference type="Proteomes" id="UP000233524"/>
    </source>
</evidence>
<dbReference type="InterPro" id="IPR011701">
    <property type="entry name" value="MFS"/>
</dbReference>
<dbReference type="STRING" id="41688.A0A2N3NJM4"/>
<dbReference type="SUPFAM" id="SSF103473">
    <property type="entry name" value="MFS general substrate transporter"/>
    <property type="match status" value="1"/>
</dbReference>
<feature type="transmembrane region" description="Helical" evidence="6">
    <location>
        <begin position="314"/>
        <end position="332"/>
    </location>
</feature>
<comment type="caution">
    <text evidence="7">The sequence shown here is derived from an EMBL/GenBank/DDBJ whole genome shotgun (WGS) entry which is preliminary data.</text>
</comment>
<dbReference type="GO" id="GO:0022857">
    <property type="term" value="F:transmembrane transporter activity"/>
    <property type="evidence" value="ECO:0007669"/>
    <property type="project" value="InterPro"/>
</dbReference>
<dbReference type="AlphaFoldDB" id="A0A2N3NJM4"/>
<dbReference type="Gene3D" id="1.20.1250.20">
    <property type="entry name" value="MFS general substrate transporter like domains"/>
    <property type="match status" value="2"/>
</dbReference>
<comment type="subcellular location">
    <subcellularLocation>
        <location evidence="1">Membrane</location>
        <topology evidence="1">Multi-pass membrane protein</topology>
    </subcellularLocation>
</comment>
<keyword evidence="4 6" id="KW-0472">Membrane</keyword>
<keyword evidence="8" id="KW-1185">Reference proteome</keyword>
<feature type="transmembrane region" description="Helical" evidence="6">
    <location>
        <begin position="267"/>
        <end position="286"/>
    </location>
</feature>
<keyword evidence="3 6" id="KW-1133">Transmembrane helix</keyword>
<organism evidence="7 8">
    <name type="scientific">Lomentospora prolificans</name>
    <dbReference type="NCBI Taxonomy" id="41688"/>
    <lineage>
        <taxon>Eukaryota</taxon>
        <taxon>Fungi</taxon>
        <taxon>Dikarya</taxon>
        <taxon>Ascomycota</taxon>
        <taxon>Pezizomycotina</taxon>
        <taxon>Sordariomycetes</taxon>
        <taxon>Hypocreomycetidae</taxon>
        <taxon>Microascales</taxon>
        <taxon>Microascaceae</taxon>
        <taxon>Lomentospora</taxon>
    </lineage>
</organism>
<feature type="transmembrane region" description="Helical" evidence="6">
    <location>
        <begin position="189"/>
        <end position="210"/>
    </location>
</feature>
<dbReference type="PANTHER" id="PTHR23294">
    <property type="entry name" value="ET TRANSLATION PRODUCT-RELATED"/>
    <property type="match status" value="1"/>
</dbReference>
<evidence type="ECO:0000313" key="7">
    <source>
        <dbReference type="EMBL" id="PKS12608.1"/>
    </source>
</evidence>
<feature type="region of interest" description="Disordered" evidence="5">
    <location>
        <begin position="18"/>
        <end position="37"/>
    </location>
</feature>